<evidence type="ECO:0000259" key="10">
    <source>
        <dbReference type="PROSITE" id="PS51363"/>
    </source>
</evidence>
<evidence type="ECO:0000256" key="5">
    <source>
        <dbReference type="ARBA" id="ARBA00022917"/>
    </source>
</evidence>
<dbReference type="CDD" id="cd11558">
    <property type="entry name" value="W2_eIF2B_epsilon"/>
    <property type="match status" value="1"/>
</dbReference>
<evidence type="ECO:0000256" key="3">
    <source>
        <dbReference type="ARBA" id="ARBA00022490"/>
    </source>
</evidence>
<evidence type="ECO:0000256" key="1">
    <source>
        <dbReference type="ARBA" id="ARBA00004514"/>
    </source>
</evidence>
<keyword evidence="5" id="KW-0648">Protein biosynthesis</keyword>
<evidence type="ECO:0000256" key="2">
    <source>
        <dbReference type="ARBA" id="ARBA00007878"/>
    </source>
</evidence>
<dbReference type="InterPro" id="IPR044123">
    <property type="entry name" value="W2_eIF2B_epsilon"/>
</dbReference>
<evidence type="ECO:0000256" key="9">
    <source>
        <dbReference type="SAM" id="MobiDB-lite"/>
    </source>
</evidence>
<dbReference type="eggNOG" id="KOG1461">
    <property type="taxonomic scope" value="Eukaryota"/>
</dbReference>
<proteinExistence type="inferred from homology"/>
<dbReference type="Pfam" id="PF25084">
    <property type="entry name" value="LbH_EIF2B"/>
    <property type="match status" value="1"/>
</dbReference>
<dbReference type="STRING" id="136037.A0A067QYN4"/>
<dbReference type="InterPro" id="IPR005835">
    <property type="entry name" value="NTP_transferase_dom"/>
</dbReference>
<dbReference type="OMA" id="LAQSCKI"/>
<evidence type="ECO:0000256" key="6">
    <source>
        <dbReference type="ARBA" id="ARBA00044144"/>
    </source>
</evidence>
<sequence>MRIDGSTFMLVLMSKRASKGLKNSAETLQKEDVVQAVVIVDSFKGGFHPITYFIPAALVPVVNTPLLDYTLEWLALSSVQEVILFCSSHADLIKEHIRKSKWNELASAMVITVMVSETCRSLGDAMRDLDAKAVIRSDFILVFGDMVGNVNLLPILEHHRKLQKQDKGVVMTMVYKEAGHGYCSRSVDDKAVLTVDSSTGRVLLHNKMKVGTKRINIPLETYSDCPQVELRYDLQDTHVAVCSPAVPPLFSDNFDFQTRDDFVRGLLMNEEILGSTIYWYKLDEAQYAAHVSNWQMYQSVSHDIIYRWVYPFVPDSPFIQDVEPYVFLRHNVYKQKSVRLGKGCLLEEDIVIGENTSVGENTHISHSVVGKYCHIGKNVTIYKSYIWDNVVIGDNCHISCAVVGHDSKLGTGVRLCKGSVLSPGVVLPSDIHLDANIVVCGPLHRKQSLDHDVYKQEKLAEKAYRLLLDETEYDSEDSGQAQKLCGLWLGTSGGDSESESEEELSASNETSDRASPVPDDTYLFFSEVMDSLTRGYDDKLHPDNLILEINSSRYAYNVSVREVNYFVVKALLSLPIQARSADSAPKYLKEFNKMLQDFLPILQNYVRNSDAQHDCLQALEDMASSTDTLHDGLSKLLHLLYEKDILAEDIIMKWYNSGDENSTSTALRKQVAPFIQWLKEADEESDESDSD</sequence>
<dbReference type="Pfam" id="PF00483">
    <property type="entry name" value="NTP_transferase"/>
    <property type="match status" value="1"/>
</dbReference>
<dbReference type="InParanoid" id="A0A067QYN4"/>
<dbReference type="Gene3D" id="1.25.40.180">
    <property type="match status" value="1"/>
</dbReference>
<dbReference type="OrthoDB" id="424572at2759"/>
<dbReference type="GO" id="GO:0005829">
    <property type="term" value="C:cytosol"/>
    <property type="evidence" value="ECO:0007669"/>
    <property type="project" value="UniProtKB-SubCell"/>
</dbReference>
<name>A0A067QYN4_ZOONE</name>
<dbReference type="InterPro" id="IPR051956">
    <property type="entry name" value="eIF2B_epsilon"/>
</dbReference>
<dbReference type="CDD" id="cd04197">
    <property type="entry name" value="eIF-2B_epsilon_N"/>
    <property type="match status" value="1"/>
</dbReference>
<dbReference type="PROSITE" id="PS51363">
    <property type="entry name" value="W2"/>
    <property type="match status" value="1"/>
</dbReference>
<gene>
    <name evidence="11" type="ORF">L798_15316</name>
</gene>
<dbReference type="SUPFAM" id="SSF51161">
    <property type="entry name" value="Trimeric LpxA-like enzymes"/>
    <property type="match status" value="1"/>
</dbReference>
<dbReference type="PANTHER" id="PTHR45887:SF1">
    <property type="entry name" value="TRANSLATION INITIATION FACTOR EIF-2B SUBUNIT EPSILON"/>
    <property type="match status" value="1"/>
</dbReference>
<dbReference type="InterPro" id="IPR016024">
    <property type="entry name" value="ARM-type_fold"/>
</dbReference>
<comment type="subcellular location">
    <subcellularLocation>
        <location evidence="1">Cytoplasm</location>
        <location evidence="1">Cytosol</location>
    </subcellularLocation>
</comment>
<dbReference type="InterPro" id="IPR011004">
    <property type="entry name" value="Trimer_LpxA-like_sf"/>
</dbReference>
<dbReference type="SUPFAM" id="SSF48371">
    <property type="entry name" value="ARM repeat"/>
    <property type="match status" value="1"/>
</dbReference>
<dbReference type="Proteomes" id="UP000027135">
    <property type="component" value="Unassembled WGS sequence"/>
</dbReference>
<dbReference type="FunCoup" id="A0A067QYN4">
    <property type="interactions" value="2112"/>
</dbReference>
<dbReference type="EMBL" id="KK853186">
    <property type="protein sequence ID" value="KDR10079.1"/>
    <property type="molecule type" value="Genomic_DNA"/>
</dbReference>
<dbReference type="Pfam" id="PF02020">
    <property type="entry name" value="W2"/>
    <property type="match status" value="1"/>
</dbReference>
<feature type="region of interest" description="Disordered" evidence="9">
    <location>
        <begin position="492"/>
        <end position="517"/>
    </location>
</feature>
<dbReference type="Gene3D" id="3.90.550.10">
    <property type="entry name" value="Spore Coat Polysaccharide Biosynthesis Protein SpsA, Chain A"/>
    <property type="match status" value="1"/>
</dbReference>
<evidence type="ECO:0000313" key="11">
    <source>
        <dbReference type="EMBL" id="KDR10079.1"/>
    </source>
</evidence>
<feature type="domain" description="W2" evidence="10">
    <location>
        <begin position="518"/>
        <end position="688"/>
    </location>
</feature>
<dbReference type="GO" id="GO:0005085">
    <property type="term" value="F:guanyl-nucleotide exchange factor activity"/>
    <property type="evidence" value="ECO:0007669"/>
    <property type="project" value="InterPro"/>
</dbReference>
<keyword evidence="3" id="KW-0963">Cytoplasm</keyword>
<evidence type="ECO:0000256" key="7">
    <source>
        <dbReference type="ARBA" id="ARBA00044345"/>
    </source>
</evidence>
<reference evidence="11 12" key="1">
    <citation type="journal article" date="2014" name="Nat. Commun.">
        <title>Molecular traces of alternative social organization in a termite genome.</title>
        <authorList>
            <person name="Terrapon N."/>
            <person name="Li C."/>
            <person name="Robertson H.M."/>
            <person name="Ji L."/>
            <person name="Meng X."/>
            <person name="Booth W."/>
            <person name="Chen Z."/>
            <person name="Childers C.P."/>
            <person name="Glastad K.M."/>
            <person name="Gokhale K."/>
            <person name="Gowin J."/>
            <person name="Gronenberg W."/>
            <person name="Hermansen R.A."/>
            <person name="Hu H."/>
            <person name="Hunt B.G."/>
            <person name="Huylmans A.K."/>
            <person name="Khalil S.M."/>
            <person name="Mitchell R.D."/>
            <person name="Munoz-Torres M.C."/>
            <person name="Mustard J.A."/>
            <person name="Pan H."/>
            <person name="Reese J.T."/>
            <person name="Scharf M.E."/>
            <person name="Sun F."/>
            <person name="Vogel H."/>
            <person name="Xiao J."/>
            <person name="Yang W."/>
            <person name="Yang Z."/>
            <person name="Yang Z."/>
            <person name="Zhou J."/>
            <person name="Zhu J."/>
            <person name="Brent C.S."/>
            <person name="Elsik C.G."/>
            <person name="Goodisman M.A."/>
            <person name="Liberles D.A."/>
            <person name="Roe R.M."/>
            <person name="Vargo E.L."/>
            <person name="Vilcinskas A."/>
            <person name="Wang J."/>
            <person name="Bornberg-Bauer E."/>
            <person name="Korb J."/>
            <person name="Zhang G."/>
            <person name="Liebig J."/>
        </authorList>
    </citation>
    <scope>NUCLEOTIDE SEQUENCE [LARGE SCALE GENOMIC DNA]</scope>
    <source>
        <tissue evidence="11">Whole organism</tissue>
    </source>
</reference>
<dbReference type="InterPro" id="IPR035543">
    <property type="entry name" value="eIF-2B_epsilon_N"/>
</dbReference>
<comment type="subunit">
    <text evidence="8">Component of the translation initiation factor 2B (eIF2B) complex which is a heterodecamer of two sets of five different subunits: alpha, beta, gamma, delta and epsilon. Subunits alpha, beta and delta comprise a regulatory subcomplex and subunits epsilon and gamma comprise a catalytic subcomplex. Within the complex, the hexameric regulatory complex resides at the center, with the two heterodimeric catalytic subcomplexes bound on opposite sides.</text>
</comment>
<dbReference type="GO" id="GO:0031369">
    <property type="term" value="F:translation initiation factor binding"/>
    <property type="evidence" value="ECO:0007669"/>
    <property type="project" value="InterPro"/>
</dbReference>
<evidence type="ECO:0000256" key="8">
    <source>
        <dbReference type="ARBA" id="ARBA00046432"/>
    </source>
</evidence>
<dbReference type="SUPFAM" id="SSF53448">
    <property type="entry name" value="Nucleotide-diphospho-sugar transferases"/>
    <property type="match status" value="1"/>
</dbReference>
<dbReference type="Gene3D" id="2.160.10.10">
    <property type="entry name" value="Hexapeptide repeat proteins"/>
    <property type="match status" value="1"/>
</dbReference>
<dbReference type="InterPro" id="IPR056764">
    <property type="entry name" value="LbH_EIF2B3/5"/>
</dbReference>
<accession>A0A067QYN4</accession>
<dbReference type="InterPro" id="IPR029044">
    <property type="entry name" value="Nucleotide-diphossugar_trans"/>
</dbReference>
<comment type="similarity">
    <text evidence="2">Belongs to the eIF-2B gamma/epsilon subunits family.</text>
</comment>
<dbReference type="GO" id="GO:0005851">
    <property type="term" value="C:eukaryotic translation initiation factor 2B complex"/>
    <property type="evidence" value="ECO:0007669"/>
    <property type="project" value="TreeGrafter"/>
</dbReference>
<keyword evidence="12" id="KW-1185">Reference proteome</keyword>
<protein>
    <recommendedName>
        <fullName evidence="6">Translation initiation factor eIF2B subunit epsilon</fullName>
    </recommendedName>
    <alternativeName>
        <fullName evidence="7">eIF2B GDP-GTP exchange factor subunit epsilon</fullName>
    </alternativeName>
</protein>
<dbReference type="FunFam" id="1.25.40.180:FF:000022">
    <property type="entry name" value="Translation initiation factor eIF-2B epsilon subunit"/>
    <property type="match status" value="1"/>
</dbReference>
<keyword evidence="4 11" id="KW-0396">Initiation factor</keyword>
<dbReference type="AlphaFoldDB" id="A0A067QYN4"/>
<organism evidence="11 12">
    <name type="scientific">Zootermopsis nevadensis</name>
    <name type="common">Dampwood termite</name>
    <dbReference type="NCBI Taxonomy" id="136037"/>
    <lineage>
        <taxon>Eukaryota</taxon>
        <taxon>Metazoa</taxon>
        <taxon>Ecdysozoa</taxon>
        <taxon>Arthropoda</taxon>
        <taxon>Hexapoda</taxon>
        <taxon>Insecta</taxon>
        <taxon>Pterygota</taxon>
        <taxon>Neoptera</taxon>
        <taxon>Polyneoptera</taxon>
        <taxon>Dictyoptera</taxon>
        <taxon>Blattodea</taxon>
        <taxon>Blattoidea</taxon>
        <taxon>Termitoidae</taxon>
        <taxon>Termopsidae</taxon>
        <taxon>Zootermopsis</taxon>
    </lineage>
</organism>
<evidence type="ECO:0000256" key="4">
    <source>
        <dbReference type="ARBA" id="ARBA00022540"/>
    </source>
</evidence>
<dbReference type="InterPro" id="IPR003307">
    <property type="entry name" value="W2_domain"/>
</dbReference>
<dbReference type="PANTHER" id="PTHR45887">
    <property type="entry name" value="TRANSLATION INITIATION FACTOR EIF-2B SUBUNIT EPSILON"/>
    <property type="match status" value="1"/>
</dbReference>
<dbReference type="SMART" id="SM00515">
    <property type="entry name" value="eIF5C"/>
    <property type="match status" value="1"/>
</dbReference>
<dbReference type="FunFam" id="3.90.550.10:FF:000066">
    <property type="entry name" value="Translation initiation factor eIF-2B subunit epsilon"/>
    <property type="match status" value="1"/>
</dbReference>
<dbReference type="GO" id="GO:0003743">
    <property type="term" value="F:translation initiation factor activity"/>
    <property type="evidence" value="ECO:0007669"/>
    <property type="project" value="UniProtKB-KW"/>
</dbReference>
<evidence type="ECO:0000313" key="12">
    <source>
        <dbReference type="Proteomes" id="UP000027135"/>
    </source>
</evidence>